<feature type="domain" description="DUF1214" evidence="1">
    <location>
        <begin position="338"/>
        <end position="447"/>
    </location>
</feature>
<dbReference type="SUPFAM" id="SSF160935">
    <property type="entry name" value="VPA0735-like"/>
    <property type="match status" value="1"/>
</dbReference>
<proteinExistence type="predicted"/>
<accession>A0ABW6GJL0</accession>
<feature type="domain" description="DUF1254" evidence="2">
    <location>
        <begin position="69"/>
        <end position="198"/>
    </location>
</feature>
<dbReference type="RefSeq" id="WP_380328074.1">
    <property type="nucleotide sequence ID" value="NZ_JBHYPW010000045.1"/>
</dbReference>
<dbReference type="Proteomes" id="UP001599542">
    <property type="component" value="Unassembled WGS sequence"/>
</dbReference>
<dbReference type="PANTHER" id="PTHR36509">
    <property type="entry name" value="BLL3101 PROTEIN"/>
    <property type="match status" value="1"/>
</dbReference>
<gene>
    <name evidence="3" type="ORF">ACFW6T_13110</name>
</gene>
<dbReference type="InterPro" id="IPR037050">
    <property type="entry name" value="DUF1254_sf"/>
</dbReference>
<reference evidence="3 4" key="1">
    <citation type="submission" date="2024-09" db="EMBL/GenBank/DDBJ databases">
        <title>The Natural Products Discovery Center: Release of the First 8490 Sequenced Strains for Exploring Actinobacteria Biosynthetic Diversity.</title>
        <authorList>
            <person name="Kalkreuter E."/>
            <person name="Kautsar S.A."/>
            <person name="Yang D."/>
            <person name="Bader C.D."/>
            <person name="Teijaro C.N."/>
            <person name="Fluegel L."/>
            <person name="Davis C.M."/>
            <person name="Simpson J.R."/>
            <person name="Lauterbach L."/>
            <person name="Steele A.D."/>
            <person name="Gui C."/>
            <person name="Meng S."/>
            <person name="Li G."/>
            <person name="Viehrig K."/>
            <person name="Ye F."/>
            <person name="Su P."/>
            <person name="Kiefer A.F."/>
            <person name="Nichols A."/>
            <person name="Cepeda A.J."/>
            <person name="Yan W."/>
            <person name="Fan B."/>
            <person name="Jiang Y."/>
            <person name="Adhikari A."/>
            <person name="Zheng C.-J."/>
            <person name="Schuster L."/>
            <person name="Cowan T.M."/>
            <person name="Smanski M.J."/>
            <person name="Chevrette M.G."/>
            <person name="De Carvalho L.P.S."/>
            <person name="Shen B."/>
        </authorList>
    </citation>
    <scope>NUCLEOTIDE SEQUENCE [LARGE SCALE GENOMIC DNA]</scope>
    <source>
        <strain evidence="3 4">NPDC058753</strain>
    </source>
</reference>
<evidence type="ECO:0000313" key="3">
    <source>
        <dbReference type="EMBL" id="MFE1352920.1"/>
    </source>
</evidence>
<protein>
    <submittedName>
        <fullName evidence="3">DUF1254 domain-containing protein</fullName>
    </submittedName>
</protein>
<dbReference type="EMBL" id="JBHYPX010000022">
    <property type="protein sequence ID" value="MFE1352920.1"/>
    <property type="molecule type" value="Genomic_DNA"/>
</dbReference>
<keyword evidence="4" id="KW-1185">Reference proteome</keyword>
<dbReference type="Gene3D" id="2.60.40.1610">
    <property type="entry name" value="Domain of unknown function DUF1254"/>
    <property type="match status" value="1"/>
</dbReference>
<dbReference type="Pfam" id="PF06863">
    <property type="entry name" value="DUF1254"/>
    <property type="match status" value="1"/>
</dbReference>
<comment type="caution">
    <text evidence="3">The sequence shown here is derived from an EMBL/GenBank/DDBJ whole genome shotgun (WGS) entry which is preliminary data.</text>
</comment>
<dbReference type="InterPro" id="IPR010621">
    <property type="entry name" value="DUF1214"/>
</dbReference>
<organism evidence="3 4">
    <name type="scientific">Kitasatospora phosalacinea</name>
    <dbReference type="NCBI Taxonomy" id="2065"/>
    <lineage>
        <taxon>Bacteria</taxon>
        <taxon>Bacillati</taxon>
        <taxon>Actinomycetota</taxon>
        <taxon>Actinomycetes</taxon>
        <taxon>Kitasatosporales</taxon>
        <taxon>Streptomycetaceae</taxon>
        <taxon>Kitasatospora</taxon>
    </lineage>
</organism>
<dbReference type="InterPro" id="IPR010679">
    <property type="entry name" value="DUF1254"/>
</dbReference>
<evidence type="ECO:0000259" key="2">
    <source>
        <dbReference type="Pfam" id="PF06863"/>
    </source>
</evidence>
<dbReference type="Gene3D" id="2.60.120.600">
    <property type="entry name" value="Domain of unknown function DUF1214, C-terminal domain"/>
    <property type="match status" value="1"/>
</dbReference>
<dbReference type="PANTHER" id="PTHR36509:SF2">
    <property type="entry name" value="BLL3101 PROTEIN"/>
    <property type="match status" value="1"/>
</dbReference>
<evidence type="ECO:0000259" key="1">
    <source>
        <dbReference type="Pfam" id="PF06742"/>
    </source>
</evidence>
<dbReference type="Pfam" id="PF06742">
    <property type="entry name" value="DUF1214"/>
    <property type="match status" value="1"/>
</dbReference>
<sequence>MSTSSTSAVALGLPVAGQRMTDDYLRTVGRFAYLWGWTLVNMRNRLTLMEKVPAPGLLGGIVPAGPPGTLSMLHDYVVPEERAVACPNQDVVYGFGLLDARRGPTVVQVPDFGGRFWVYQVVDQRTESFAHLGAMYGTAPGCYLFAPTDWDGEVPDTIAGVFRFDTRIGAVIPRVFMNDTDADRAAIQPLINQVMAYPLADYTGAPRTTDWSQAPSFPAGDAIGGEHETRWVDPEVFFDALPAVLDEVPARPGEEALYALLRSVLERAAADPHAADVLRQVVVDAEATLLRELFEFRNIGVPLEHHWSTQRNGAAFGADYLSRTAMARANIFVNLPRETAYFYQDLDANGERLTGKNSYTLAFPSGALPPVEGFWSVTLYNEHHFFHPNDLRRYSLGTKNTTLRTGDDGSLTLFVGGRPPADEQDRPNWLPAPDGPFSLYLRAYWPHPPALDGTWQPPAVTRTSG</sequence>
<name>A0ABW6GJL0_9ACTN</name>
<evidence type="ECO:0000313" key="4">
    <source>
        <dbReference type="Proteomes" id="UP001599542"/>
    </source>
</evidence>
<dbReference type="InterPro" id="IPR037049">
    <property type="entry name" value="DUF1214_C_sf"/>
</dbReference>